<dbReference type="Proteomes" id="UP000784294">
    <property type="component" value="Unassembled WGS sequence"/>
</dbReference>
<dbReference type="EMBL" id="CAAALY010097338">
    <property type="protein sequence ID" value="VEL28734.1"/>
    <property type="molecule type" value="Genomic_DNA"/>
</dbReference>
<feature type="compositionally biased region" description="Basic and acidic residues" evidence="1">
    <location>
        <begin position="18"/>
        <end position="30"/>
    </location>
</feature>
<organism evidence="2 3">
    <name type="scientific">Protopolystoma xenopodis</name>
    <dbReference type="NCBI Taxonomy" id="117903"/>
    <lineage>
        <taxon>Eukaryota</taxon>
        <taxon>Metazoa</taxon>
        <taxon>Spiralia</taxon>
        <taxon>Lophotrochozoa</taxon>
        <taxon>Platyhelminthes</taxon>
        <taxon>Monogenea</taxon>
        <taxon>Polyopisthocotylea</taxon>
        <taxon>Polystomatidea</taxon>
        <taxon>Polystomatidae</taxon>
        <taxon>Protopolystoma</taxon>
    </lineage>
</organism>
<proteinExistence type="predicted"/>
<evidence type="ECO:0000313" key="2">
    <source>
        <dbReference type="EMBL" id="VEL28734.1"/>
    </source>
</evidence>
<feature type="region of interest" description="Disordered" evidence="1">
    <location>
        <begin position="183"/>
        <end position="202"/>
    </location>
</feature>
<protein>
    <submittedName>
        <fullName evidence="2">Uncharacterized protein</fullName>
    </submittedName>
</protein>
<evidence type="ECO:0000313" key="3">
    <source>
        <dbReference type="Proteomes" id="UP000784294"/>
    </source>
</evidence>
<sequence length="297" mass="33197">MPATDRNRTRLLDSSACVRRDLAQRPDSTDSKASNQSPWLQTDDETVKSRTRVGREDGCPPCNTTVTRAVVVGDSNRHVDLDAANSPVQTSRTRRLPLTGRCRLCDLASTSPVAVESARTAPLSSSPLTPTHCSWRTAAATPRFRRSRDRLCFNPNPPVEARLLHGLPKNGCSVWRTLDPTTLRSGNIKPPPEKQTTPSVRSSGRARCWRTVLSWWAGPRTNLEWRFCGPIVQRRIGSRLYTHAHMHMRTYRPVLPLDLSMPLLGMGLTARHLPVTDGARRRLESRDRSDGLAVPFK</sequence>
<feature type="compositionally biased region" description="Polar residues" evidence="1">
    <location>
        <begin position="31"/>
        <end position="40"/>
    </location>
</feature>
<gene>
    <name evidence="2" type="ORF">PXEA_LOCUS22174</name>
</gene>
<dbReference type="AlphaFoldDB" id="A0A3S5C188"/>
<reference evidence="2" key="1">
    <citation type="submission" date="2018-11" db="EMBL/GenBank/DDBJ databases">
        <authorList>
            <consortium name="Pathogen Informatics"/>
        </authorList>
    </citation>
    <scope>NUCLEOTIDE SEQUENCE</scope>
</reference>
<name>A0A3S5C188_9PLAT</name>
<comment type="caution">
    <text evidence="2">The sequence shown here is derived from an EMBL/GenBank/DDBJ whole genome shotgun (WGS) entry which is preliminary data.</text>
</comment>
<accession>A0A3S5C188</accession>
<evidence type="ECO:0000256" key="1">
    <source>
        <dbReference type="SAM" id="MobiDB-lite"/>
    </source>
</evidence>
<feature type="compositionally biased region" description="Basic and acidic residues" evidence="1">
    <location>
        <begin position="45"/>
        <end position="58"/>
    </location>
</feature>
<feature type="region of interest" description="Disordered" evidence="1">
    <location>
        <begin position="1"/>
        <end position="60"/>
    </location>
</feature>
<keyword evidence="3" id="KW-1185">Reference proteome</keyword>
<feature type="compositionally biased region" description="Basic and acidic residues" evidence="1">
    <location>
        <begin position="1"/>
        <end position="11"/>
    </location>
</feature>